<keyword evidence="2 5" id="KW-0812">Transmembrane</keyword>
<organism evidence="6 7">
    <name type="scientific">Malassezia nana</name>
    <dbReference type="NCBI Taxonomy" id="180528"/>
    <lineage>
        <taxon>Eukaryota</taxon>
        <taxon>Fungi</taxon>
        <taxon>Dikarya</taxon>
        <taxon>Basidiomycota</taxon>
        <taxon>Ustilaginomycotina</taxon>
        <taxon>Malasseziomycetes</taxon>
        <taxon>Malasseziales</taxon>
        <taxon>Malasseziaceae</taxon>
        <taxon>Malassezia</taxon>
    </lineage>
</organism>
<comment type="subcellular location">
    <subcellularLocation>
        <location evidence="1">Membrane</location>
        <topology evidence="1">Multi-pass membrane protein</topology>
    </subcellularLocation>
</comment>
<feature type="transmembrane region" description="Helical" evidence="5">
    <location>
        <begin position="106"/>
        <end position="127"/>
    </location>
</feature>
<feature type="transmembrane region" description="Helical" evidence="5">
    <location>
        <begin position="147"/>
        <end position="167"/>
    </location>
</feature>
<protein>
    <recommendedName>
        <fullName evidence="8">Mitochondrial carrier protein</fullName>
    </recommendedName>
</protein>
<evidence type="ECO:0000256" key="1">
    <source>
        <dbReference type="ARBA" id="ARBA00004141"/>
    </source>
</evidence>
<proteinExistence type="predicted"/>
<dbReference type="GO" id="GO:0016020">
    <property type="term" value="C:membrane"/>
    <property type="evidence" value="ECO:0007669"/>
    <property type="project" value="UniProtKB-SubCell"/>
</dbReference>
<evidence type="ECO:0000313" key="7">
    <source>
        <dbReference type="Proteomes" id="UP001213623"/>
    </source>
</evidence>
<dbReference type="Proteomes" id="UP001213623">
    <property type="component" value="Chromosome 2"/>
</dbReference>
<feature type="non-terminal residue" evidence="6">
    <location>
        <position position="392"/>
    </location>
</feature>
<evidence type="ECO:0000256" key="2">
    <source>
        <dbReference type="ARBA" id="ARBA00022692"/>
    </source>
</evidence>
<feature type="transmembrane region" description="Helical" evidence="5">
    <location>
        <begin position="256"/>
        <end position="286"/>
    </location>
</feature>
<evidence type="ECO:0000256" key="3">
    <source>
        <dbReference type="ARBA" id="ARBA00022989"/>
    </source>
</evidence>
<dbReference type="SUPFAM" id="SSF103506">
    <property type="entry name" value="Mitochondrial carrier"/>
    <property type="match status" value="1"/>
</dbReference>
<keyword evidence="3 5" id="KW-1133">Transmembrane helix</keyword>
<keyword evidence="7" id="KW-1185">Reference proteome</keyword>
<evidence type="ECO:0000256" key="4">
    <source>
        <dbReference type="ARBA" id="ARBA00023136"/>
    </source>
</evidence>
<evidence type="ECO:0000256" key="5">
    <source>
        <dbReference type="SAM" id="Phobius"/>
    </source>
</evidence>
<dbReference type="InterPro" id="IPR023395">
    <property type="entry name" value="MCP_dom_sf"/>
</dbReference>
<evidence type="ECO:0000313" key="6">
    <source>
        <dbReference type="EMBL" id="WFD26361.1"/>
    </source>
</evidence>
<dbReference type="EMBL" id="CP119893">
    <property type="protein sequence ID" value="WFD26361.1"/>
    <property type="molecule type" value="Genomic_DNA"/>
</dbReference>
<gene>
    <name evidence="6" type="ORF">MNAN1_001340c</name>
</gene>
<feature type="transmembrane region" description="Helical" evidence="5">
    <location>
        <begin position="202"/>
        <end position="224"/>
    </location>
</feature>
<dbReference type="AlphaFoldDB" id="A0AAF0J1S8"/>
<feature type="transmembrane region" description="Helical" evidence="5">
    <location>
        <begin position="12"/>
        <end position="38"/>
    </location>
</feature>
<sequence>MLSSSPGAFFYVVTALSLTFLFQILLAIAIILPVINALTRLRTNYLPRAVSLDSVLEDGRGVEPERTNIFTRWFSRVNKQSGKIGPVVPGLWAMMQRIRRLEGVRGLFKGAIPMCVHMSLTFVFVASRVDFSYLTSGHLKPSNQSHLFLDLLLSMITYLVVFPFELLMRRTMACPDFVNWLRPRTALRHVLSPEELLHPWRLYLIPGLIPAVLLRNVILIRLTLLVRHWLVPAFDRLKEIAPADPKDDVFEGPTSALYQISVFGMLTFLLFMGVIACVCTVLDCVLVRLMVQYDRSTTISAPAPHNHQAQVGTERISASEEQPSQEPVLSLRHCFQADDTALNYFGTAQVEPYEGVFDCIQKMYREEGSESLFRGTLYTVLGFALVVFSSET</sequence>
<keyword evidence="4 5" id="KW-0472">Membrane</keyword>
<name>A0AAF0J1S8_9BASI</name>
<feature type="transmembrane region" description="Helical" evidence="5">
    <location>
        <begin position="372"/>
        <end position="390"/>
    </location>
</feature>
<accession>A0AAF0J1S8</accession>
<dbReference type="Pfam" id="PF00153">
    <property type="entry name" value="Mito_carr"/>
    <property type="match status" value="1"/>
</dbReference>
<dbReference type="InterPro" id="IPR018108">
    <property type="entry name" value="MCP_transmembrane"/>
</dbReference>
<reference evidence="6" key="1">
    <citation type="submission" date="2023-03" db="EMBL/GenBank/DDBJ databases">
        <title>Mating type loci evolution in Malassezia.</title>
        <authorList>
            <person name="Coelho M.A."/>
        </authorList>
    </citation>
    <scope>NUCLEOTIDE SEQUENCE</scope>
    <source>
        <strain evidence="6">CBS 9557</strain>
    </source>
</reference>
<evidence type="ECO:0008006" key="8">
    <source>
        <dbReference type="Google" id="ProtNLM"/>
    </source>
</evidence>
<dbReference type="Gene3D" id="1.50.40.10">
    <property type="entry name" value="Mitochondrial carrier domain"/>
    <property type="match status" value="1"/>
</dbReference>